<dbReference type="InterPro" id="IPR021560">
    <property type="entry name" value="DUF3021"/>
</dbReference>
<dbReference type="RefSeq" id="WP_148621588.1">
    <property type="nucleotide sequence ID" value="NZ_SDGZ01000003.1"/>
</dbReference>
<evidence type="ECO:0000313" key="2">
    <source>
        <dbReference type="EMBL" id="TYC51002.1"/>
    </source>
</evidence>
<feature type="transmembrane region" description="Helical" evidence="1">
    <location>
        <begin position="12"/>
        <end position="30"/>
    </location>
</feature>
<protein>
    <submittedName>
        <fullName evidence="2">DUF3021 domain-containing protein</fullName>
    </submittedName>
</protein>
<gene>
    <name evidence="2" type="ORF">ESZ50_00255</name>
</gene>
<keyword evidence="1" id="KW-1133">Transmembrane helix</keyword>
<organism evidence="2 3">
    <name type="scientific">Weissella muntiaci</name>
    <dbReference type="NCBI Taxonomy" id="2508881"/>
    <lineage>
        <taxon>Bacteria</taxon>
        <taxon>Bacillati</taxon>
        <taxon>Bacillota</taxon>
        <taxon>Bacilli</taxon>
        <taxon>Lactobacillales</taxon>
        <taxon>Lactobacillaceae</taxon>
        <taxon>Weissella</taxon>
    </lineage>
</organism>
<comment type="caution">
    <text evidence="2">The sequence shown here is derived from an EMBL/GenBank/DDBJ whole genome shotgun (WGS) entry which is preliminary data.</text>
</comment>
<name>A0A6C2CBL9_9LACO</name>
<dbReference type="Proteomes" id="UP000371977">
    <property type="component" value="Unassembled WGS sequence"/>
</dbReference>
<reference evidence="2 3" key="1">
    <citation type="submission" date="2019-01" db="EMBL/GenBank/DDBJ databases">
        <title>Weissella sp. nov., a novel lactic acid bacterium isolated from animal feces.</title>
        <authorList>
            <person name="Wang L.-T."/>
        </authorList>
    </citation>
    <scope>NUCLEOTIDE SEQUENCE [LARGE SCALE GENOMIC DNA]</scope>
    <source>
        <strain evidence="2 3">8H-2</strain>
    </source>
</reference>
<feature type="transmembrane region" description="Helical" evidence="1">
    <location>
        <begin position="112"/>
        <end position="130"/>
    </location>
</feature>
<evidence type="ECO:0000313" key="3">
    <source>
        <dbReference type="Proteomes" id="UP000371977"/>
    </source>
</evidence>
<evidence type="ECO:0000256" key="1">
    <source>
        <dbReference type="SAM" id="Phobius"/>
    </source>
</evidence>
<feature type="transmembrane region" description="Helical" evidence="1">
    <location>
        <begin position="50"/>
        <end position="74"/>
    </location>
</feature>
<dbReference type="AlphaFoldDB" id="A0A6C2CBL9"/>
<sequence length="152" mass="17284">MTKFIKTTLNSGVIGIAVGFMVALFFSVAFNANYLEPSSPMFNNQFHSPLTATVVAAILWMLMGIVFGIASQIFTVERWSITRQTLTHFIVVFALFTPLAIIAGWFPLDVLWLVYYTIIFVTIYLVMWFISMLDARQQIMSANQSLKDSRKH</sequence>
<accession>A0A6C2CBL9</accession>
<keyword evidence="3" id="KW-1185">Reference proteome</keyword>
<dbReference type="OrthoDB" id="1698302at2"/>
<proteinExistence type="predicted"/>
<feature type="transmembrane region" description="Helical" evidence="1">
    <location>
        <begin position="86"/>
        <end position="106"/>
    </location>
</feature>
<keyword evidence="1" id="KW-0472">Membrane</keyword>
<keyword evidence="1" id="KW-0812">Transmembrane</keyword>
<dbReference type="Pfam" id="PF11457">
    <property type="entry name" value="DUF3021"/>
    <property type="match status" value="1"/>
</dbReference>
<dbReference type="EMBL" id="SDGZ01000003">
    <property type="protein sequence ID" value="TYC51002.1"/>
    <property type="molecule type" value="Genomic_DNA"/>
</dbReference>